<evidence type="ECO:0000259" key="4">
    <source>
        <dbReference type="Pfam" id="PF01266"/>
    </source>
</evidence>
<sequence length="361" mass="39078">MSDCLVVGGGIIGMLTALELADAGLEVTLLERGETGREASWAGGGILSPLFPWRYPDAVTQLATWSQDHYEVLARRMRDASGVDPEWTRNGLLVLETGERGAAEEWARRHHRRVELVDGQAAHGLEPNLAKVPEAAIWMPEVAQIRNPRLAQALHGALEAGNIRIQSHTPVEGLLFKGDRVAGVNTPAGRLEAERVVIAAGAWSGRLLAADTEARLPVEPVRGQMLMYHASPDLLRRIVLAHEHYLIPRRDGRVLVGSTVEYTGFDKSTTTAAEQKLRAFAVDLVPGLAECPVERHWAGLRPSSPKGIPYIGELPGIRGLFVNAGHYRNGVVLAPASARLLADLVTGRAPILDPAPYRPVG</sequence>
<dbReference type="InterPro" id="IPR012727">
    <property type="entry name" value="Gly_oxidase_ThiO"/>
</dbReference>
<proteinExistence type="predicted"/>
<evidence type="ECO:0000256" key="3">
    <source>
        <dbReference type="ARBA" id="ARBA00023002"/>
    </source>
</evidence>
<organism evidence="5 6">
    <name type="scientific">Thioalbus denitrificans</name>
    <dbReference type="NCBI Taxonomy" id="547122"/>
    <lineage>
        <taxon>Bacteria</taxon>
        <taxon>Pseudomonadati</taxon>
        <taxon>Pseudomonadota</taxon>
        <taxon>Gammaproteobacteria</taxon>
        <taxon>Chromatiales</taxon>
        <taxon>Ectothiorhodospiraceae</taxon>
        <taxon>Thioalbus</taxon>
    </lineage>
</organism>
<keyword evidence="6" id="KW-1185">Reference proteome</keyword>
<dbReference type="Proteomes" id="UP000252707">
    <property type="component" value="Unassembled WGS sequence"/>
</dbReference>
<accession>A0A369CDI4</accession>
<dbReference type="GO" id="GO:0009228">
    <property type="term" value="P:thiamine biosynthetic process"/>
    <property type="evidence" value="ECO:0007669"/>
    <property type="project" value="UniProtKB-KW"/>
</dbReference>
<keyword evidence="3" id="KW-0560">Oxidoreductase</keyword>
<name>A0A369CDI4_9GAMM</name>
<dbReference type="SUPFAM" id="SSF54373">
    <property type="entry name" value="FAD-linked reductases, C-terminal domain"/>
    <property type="match status" value="1"/>
</dbReference>
<dbReference type="SUPFAM" id="SSF51905">
    <property type="entry name" value="FAD/NAD(P)-binding domain"/>
    <property type="match status" value="1"/>
</dbReference>
<dbReference type="RefSeq" id="WP_114280090.1">
    <property type="nucleotide sequence ID" value="NZ_QPJY01000006.1"/>
</dbReference>
<dbReference type="OrthoDB" id="9805337at2"/>
<dbReference type="UniPathway" id="UPA00060"/>
<dbReference type="AlphaFoldDB" id="A0A369CDI4"/>
<dbReference type="GO" id="GO:0016491">
    <property type="term" value="F:oxidoreductase activity"/>
    <property type="evidence" value="ECO:0007669"/>
    <property type="project" value="UniProtKB-KW"/>
</dbReference>
<feature type="domain" description="FAD dependent oxidoreductase" evidence="4">
    <location>
        <begin position="3"/>
        <end position="344"/>
    </location>
</feature>
<gene>
    <name evidence="5" type="ORF">DFQ59_106106</name>
</gene>
<comment type="pathway">
    <text evidence="1">Cofactor biosynthesis; thiamine diphosphate biosynthesis.</text>
</comment>
<evidence type="ECO:0000313" key="6">
    <source>
        <dbReference type="Proteomes" id="UP000252707"/>
    </source>
</evidence>
<protein>
    <submittedName>
        <fullName evidence="5">Glycine oxidase</fullName>
    </submittedName>
</protein>
<dbReference type="InterPro" id="IPR036188">
    <property type="entry name" value="FAD/NAD-bd_sf"/>
</dbReference>
<dbReference type="InterPro" id="IPR006076">
    <property type="entry name" value="FAD-dep_OxRdtase"/>
</dbReference>
<dbReference type="EMBL" id="QPJY01000006">
    <property type="protein sequence ID" value="RCX29874.1"/>
    <property type="molecule type" value="Genomic_DNA"/>
</dbReference>
<comment type="caution">
    <text evidence="5">The sequence shown here is derived from an EMBL/GenBank/DDBJ whole genome shotgun (WGS) entry which is preliminary data.</text>
</comment>
<dbReference type="Gene3D" id="3.30.9.10">
    <property type="entry name" value="D-Amino Acid Oxidase, subunit A, domain 2"/>
    <property type="match status" value="1"/>
</dbReference>
<dbReference type="PANTHER" id="PTHR13847:SF289">
    <property type="entry name" value="GLYCINE OXIDASE"/>
    <property type="match status" value="1"/>
</dbReference>
<dbReference type="NCBIfam" id="TIGR02352">
    <property type="entry name" value="thiamin_ThiO"/>
    <property type="match status" value="1"/>
</dbReference>
<keyword evidence="2" id="KW-0784">Thiamine biosynthesis</keyword>
<evidence type="ECO:0000256" key="2">
    <source>
        <dbReference type="ARBA" id="ARBA00022977"/>
    </source>
</evidence>
<reference evidence="5 6" key="1">
    <citation type="submission" date="2018-07" db="EMBL/GenBank/DDBJ databases">
        <title>Genomic Encyclopedia of Type Strains, Phase IV (KMG-IV): sequencing the most valuable type-strain genomes for metagenomic binning, comparative biology and taxonomic classification.</title>
        <authorList>
            <person name="Goeker M."/>
        </authorList>
    </citation>
    <scope>NUCLEOTIDE SEQUENCE [LARGE SCALE GENOMIC DNA]</scope>
    <source>
        <strain evidence="5 6">DSM 26407</strain>
    </source>
</reference>
<dbReference type="Gene3D" id="3.50.50.60">
    <property type="entry name" value="FAD/NAD(P)-binding domain"/>
    <property type="match status" value="1"/>
</dbReference>
<dbReference type="Pfam" id="PF01266">
    <property type="entry name" value="DAO"/>
    <property type="match status" value="1"/>
</dbReference>
<evidence type="ECO:0000256" key="1">
    <source>
        <dbReference type="ARBA" id="ARBA00004948"/>
    </source>
</evidence>
<dbReference type="PANTHER" id="PTHR13847">
    <property type="entry name" value="SARCOSINE DEHYDROGENASE-RELATED"/>
    <property type="match status" value="1"/>
</dbReference>
<dbReference type="GO" id="GO:0005737">
    <property type="term" value="C:cytoplasm"/>
    <property type="evidence" value="ECO:0007669"/>
    <property type="project" value="TreeGrafter"/>
</dbReference>
<evidence type="ECO:0000313" key="5">
    <source>
        <dbReference type="EMBL" id="RCX29874.1"/>
    </source>
</evidence>
<dbReference type="GO" id="GO:0050660">
    <property type="term" value="F:flavin adenine dinucleotide binding"/>
    <property type="evidence" value="ECO:0007669"/>
    <property type="project" value="InterPro"/>
</dbReference>
<dbReference type="GO" id="GO:0009229">
    <property type="term" value="P:thiamine diphosphate biosynthetic process"/>
    <property type="evidence" value="ECO:0007669"/>
    <property type="project" value="UniProtKB-UniPathway"/>
</dbReference>